<dbReference type="InterPro" id="IPR002104">
    <property type="entry name" value="Integrase_catalytic"/>
</dbReference>
<dbReference type="PROSITE" id="PS51898">
    <property type="entry name" value="TYR_RECOMBINASE"/>
    <property type="match status" value="1"/>
</dbReference>
<dbReference type="AlphaFoldDB" id="A0A5C6CDI6"/>
<dbReference type="Pfam" id="PF00589">
    <property type="entry name" value="Phage_integrase"/>
    <property type="match status" value="1"/>
</dbReference>
<dbReference type="GO" id="GO:0015074">
    <property type="term" value="P:DNA integration"/>
    <property type="evidence" value="ECO:0007669"/>
    <property type="project" value="UniProtKB-KW"/>
</dbReference>
<dbReference type="OrthoDB" id="262002at2"/>
<dbReference type="GO" id="GO:0006310">
    <property type="term" value="P:DNA recombination"/>
    <property type="evidence" value="ECO:0007669"/>
    <property type="project" value="UniProtKB-KW"/>
</dbReference>
<proteinExistence type="inferred from homology"/>
<keyword evidence="2" id="KW-0229">DNA integration</keyword>
<comment type="caution">
    <text evidence="8">The sequence shown here is derived from an EMBL/GenBank/DDBJ whole genome shotgun (WGS) entry which is preliminary data.</text>
</comment>
<reference evidence="8 9" key="1">
    <citation type="submission" date="2019-02" db="EMBL/GenBank/DDBJ databases">
        <title>Deep-cultivation of Planctomycetes and their phenomic and genomic characterization uncovers novel biology.</title>
        <authorList>
            <person name="Wiegand S."/>
            <person name="Jogler M."/>
            <person name="Boedeker C."/>
            <person name="Pinto D."/>
            <person name="Vollmers J."/>
            <person name="Rivas-Marin E."/>
            <person name="Kohn T."/>
            <person name="Peeters S.H."/>
            <person name="Heuer A."/>
            <person name="Rast P."/>
            <person name="Oberbeckmann S."/>
            <person name="Bunk B."/>
            <person name="Jeske O."/>
            <person name="Meyerdierks A."/>
            <person name="Storesund J.E."/>
            <person name="Kallscheuer N."/>
            <person name="Luecker S."/>
            <person name="Lage O.M."/>
            <person name="Pohl T."/>
            <person name="Merkel B.J."/>
            <person name="Hornburger P."/>
            <person name="Mueller R.-W."/>
            <person name="Bruemmer F."/>
            <person name="Labrenz M."/>
            <person name="Spormann A.M."/>
            <person name="Op Den Camp H."/>
            <person name="Overmann J."/>
            <person name="Amann R."/>
            <person name="Jetten M.S.M."/>
            <person name="Mascher T."/>
            <person name="Medema M.H."/>
            <person name="Devos D.P."/>
            <person name="Kaster A.-K."/>
            <person name="Ovreas L."/>
            <person name="Rohde M."/>
            <person name="Galperin M.Y."/>
            <person name="Jogler C."/>
        </authorList>
    </citation>
    <scope>NUCLEOTIDE SEQUENCE [LARGE SCALE GENOMIC DNA]</scope>
    <source>
        <strain evidence="8 9">Pla144</strain>
    </source>
</reference>
<evidence type="ECO:0000256" key="3">
    <source>
        <dbReference type="ARBA" id="ARBA00023125"/>
    </source>
</evidence>
<organism evidence="8 9">
    <name type="scientific">Bythopirellula polymerisocia</name>
    <dbReference type="NCBI Taxonomy" id="2528003"/>
    <lineage>
        <taxon>Bacteria</taxon>
        <taxon>Pseudomonadati</taxon>
        <taxon>Planctomycetota</taxon>
        <taxon>Planctomycetia</taxon>
        <taxon>Pirellulales</taxon>
        <taxon>Lacipirellulaceae</taxon>
        <taxon>Bythopirellula</taxon>
    </lineage>
</organism>
<dbReference type="PROSITE" id="PS51900">
    <property type="entry name" value="CB"/>
    <property type="match status" value="1"/>
</dbReference>
<dbReference type="EMBL" id="SJPS01000009">
    <property type="protein sequence ID" value="TWU21807.1"/>
    <property type="molecule type" value="Genomic_DNA"/>
</dbReference>
<evidence type="ECO:0000313" key="9">
    <source>
        <dbReference type="Proteomes" id="UP000318437"/>
    </source>
</evidence>
<evidence type="ECO:0000256" key="2">
    <source>
        <dbReference type="ARBA" id="ARBA00022908"/>
    </source>
</evidence>
<evidence type="ECO:0000256" key="4">
    <source>
        <dbReference type="ARBA" id="ARBA00023172"/>
    </source>
</evidence>
<evidence type="ECO:0000259" key="7">
    <source>
        <dbReference type="PROSITE" id="PS51900"/>
    </source>
</evidence>
<dbReference type="InterPro" id="IPR013762">
    <property type="entry name" value="Integrase-like_cat_sf"/>
</dbReference>
<dbReference type="InterPro" id="IPR011010">
    <property type="entry name" value="DNA_brk_join_enz"/>
</dbReference>
<dbReference type="InterPro" id="IPR010998">
    <property type="entry name" value="Integrase_recombinase_N"/>
</dbReference>
<dbReference type="InterPro" id="IPR050090">
    <property type="entry name" value="Tyrosine_recombinase_XerCD"/>
</dbReference>
<name>A0A5C6CDI6_9BACT</name>
<evidence type="ECO:0000313" key="8">
    <source>
        <dbReference type="EMBL" id="TWU21807.1"/>
    </source>
</evidence>
<feature type="domain" description="Core-binding (CB)" evidence="7">
    <location>
        <begin position="93"/>
        <end position="174"/>
    </location>
</feature>
<dbReference type="RefSeq" id="WP_146452755.1">
    <property type="nucleotide sequence ID" value="NZ_SJPS01000009.1"/>
</dbReference>
<keyword evidence="9" id="KW-1185">Reference proteome</keyword>
<gene>
    <name evidence="8" type="ORF">Pla144_45030</name>
</gene>
<comment type="similarity">
    <text evidence="1">Belongs to the 'phage' integrase family.</text>
</comment>
<sequence length="425" mass="47822">MASIHREKRSGKVVYRLQFYDKDNRRRSIRLGDRTKKAADTIKSRIEDLVSVSISGCAPSNDTAQWLSTLGEDMATKLAKAGFQTYVPRRDSAKLGEFLSSFIAARKIESAASTITNFEQVKRCLVDHFGADRDLRTITEADADDWRMTLIEKYAEATMSKLVKRARQIFKTALRRGLVGMNPFAEVKTGSEQNDARQHFIDHDTIEKVISASPDFEWKLIIALARYGGVRTPSETLALKWGDIDWENDRMTVPSQKTKKQGKPWRVVPLFPELRPYLSEAFDQAADGTEFVINRYRDRSSNLRTQFCRIIKKAGVTIWPRLFQNLRASRETELANEYPLHVVTAWLGNTPKVATKHYLQVTDDHFRKAAAGMGATVGAVSDCQGVNCTHSCTHSQSENPEESTILGVLGDLLAPRVGLEPNLVV</sequence>
<feature type="domain" description="Tyr recombinase" evidence="6">
    <location>
        <begin position="196"/>
        <end position="371"/>
    </location>
</feature>
<dbReference type="Gene3D" id="1.10.150.130">
    <property type="match status" value="1"/>
</dbReference>
<accession>A0A5C6CDI6</accession>
<dbReference type="PANTHER" id="PTHR30349:SF41">
    <property type="entry name" value="INTEGRASE_RECOMBINASE PROTEIN MJ0367-RELATED"/>
    <property type="match status" value="1"/>
</dbReference>
<evidence type="ECO:0000259" key="6">
    <source>
        <dbReference type="PROSITE" id="PS51898"/>
    </source>
</evidence>
<protein>
    <submittedName>
        <fullName evidence="8">Phage integrase family protein</fullName>
    </submittedName>
</protein>
<dbReference type="InterPro" id="IPR044068">
    <property type="entry name" value="CB"/>
</dbReference>
<dbReference type="Proteomes" id="UP000318437">
    <property type="component" value="Unassembled WGS sequence"/>
</dbReference>
<evidence type="ECO:0000256" key="1">
    <source>
        <dbReference type="ARBA" id="ARBA00008857"/>
    </source>
</evidence>
<keyword evidence="4" id="KW-0233">DNA recombination</keyword>
<dbReference type="SUPFAM" id="SSF56349">
    <property type="entry name" value="DNA breaking-rejoining enzymes"/>
    <property type="match status" value="1"/>
</dbReference>
<dbReference type="Gene3D" id="1.10.443.10">
    <property type="entry name" value="Intergrase catalytic core"/>
    <property type="match status" value="1"/>
</dbReference>
<evidence type="ECO:0000256" key="5">
    <source>
        <dbReference type="PROSITE-ProRule" id="PRU01248"/>
    </source>
</evidence>
<dbReference type="PANTHER" id="PTHR30349">
    <property type="entry name" value="PHAGE INTEGRASE-RELATED"/>
    <property type="match status" value="1"/>
</dbReference>
<dbReference type="GO" id="GO:0003677">
    <property type="term" value="F:DNA binding"/>
    <property type="evidence" value="ECO:0007669"/>
    <property type="project" value="UniProtKB-UniRule"/>
</dbReference>
<keyword evidence="3 5" id="KW-0238">DNA-binding</keyword>
<dbReference type="CDD" id="cd00397">
    <property type="entry name" value="DNA_BRE_C"/>
    <property type="match status" value="1"/>
</dbReference>